<dbReference type="Proteomes" id="UP000008827">
    <property type="component" value="Chromosome 20"/>
</dbReference>
<keyword evidence="4" id="KW-1185">Reference proteome</keyword>
<sequence length="70" mass="7952">MGCKQKQKQKCISILYFVHTSYTTILSSSLMILCGILFLPVKNLSFASEVCVCKSWNSTFSNSLFAKDYR</sequence>
<organism evidence="2">
    <name type="scientific">Glycine max</name>
    <name type="common">Soybean</name>
    <name type="synonym">Glycine hispida</name>
    <dbReference type="NCBI Taxonomy" id="3847"/>
    <lineage>
        <taxon>Eukaryota</taxon>
        <taxon>Viridiplantae</taxon>
        <taxon>Streptophyta</taxon>
        <taxon>Embryophyta</taxon>
        <taxon>Tracheophyta</taxon>
        <taxon>Spermatophyta</taxon>
        <taxon>Magnoliopsida</taxon>
        <taxon>eudicotyledons</taxon>
        <taxon>Gunneridae</taxon>
        <taxon>Pentapetalae</taxon>
        <taxon>rosids</taxon>
        <taxon>fabids</taxon>
        <taxon>Fabales</taxon>
        <taxon>Fabaceae</taxon>
        <taxon>Papilionoideae</taxon>
        <taxon>50 kb inversion clade</taxon>
        <taxon>NPAAA clade</taxon>
        <taxon>indigoferoid/millettioid clade</taxon>
        <taxon>Phaseoleae</taxon>
        <taxon>Glycine</taxon>
        <taxon>Glycine subgen. Soja</taxon>
    </lineage>
</organism>
<dbReference type="EnsemblPlants" id="KRG91793">
    <property type="protein sequence ID" value="KRG91793"/>
    <property type="gene ID" value="GLYMA_20G174700"/>
</dbReference>
<dbReference type="AlphaFoldDB" id="A0A0R0EMN5"/>
<protein>
    <submittedName>
        <fullName evidence="2 3">Uncharacterized protein</fullName>
    </submittedName>
</protein>
<dbReference type="InParanoid" id="A0A0R0EMN5"/>
<reference evidence="2" key="3">
    <citation type="submission" date="2018-07" db="EMBL/GenBank/DDBJ databases">
        <title>WGS assembly of Glycine max.</title>
        <authorList>
            <person name="Schmutz J."/>
            <person name="Cannon S."/>
            <person name="Schlueter J."/>
            <person name="Ma J."/>
            <person name="Mitros T."/>
            <person name="Nelson W."/>
            <person name="Hyten D."/>
            <person name="Song Q."/>
            <person name="Thelen J."/>
            <person name="Cheng J."/>
            <person name="Xu D."/>
            <person name="Hellsten U."/>
            <person name="May G."/>
            <person name="Yu Y."/>
            <person name="Sakurai T."/>
            <person name="Umezawa T."/>
            <person name="Bhattacharyya M."/>
            <person name="Sandhu D."/>
            <person name="Valliyodan B."/>
            <person name="Lindquist E."/>
            <person name="Peto M."/>
            <person name="Grant D."/>
            <person name="Shu S."/>
            <person name="Goodstein D."/>
            <person name="Barry K."/>
            <person name="Futrell-Griggs M."/>
            <person name="Abernathy B."/>
            <person name="Du J."/>
            <person name="Tian Z."/>
            <person name="Zhu L."/>
            <person name="Gill N."/>
            <person name="Joshi T."/>
            <person name="Libault M."/>
            <person name="Sethuraman A."/>
            <person name="Zhang X."/>
            <person name="Shinozaki K."/>
            <person name="Nguyen H."/>
            <person name="Wing R."/>
            <person name="Cregan P."/>
            <person name="Specht J."/>
            <person name="Grimwood J."/>
            <person name="Rokhsar D."/>
            <person name="Stacey G."/>
            <person name="Shoemaker R."/>
            <person name="Jackson S."/>
        </authorList>
    </citation>
    <scope>NUCLEOTIDE SEQUENCE</scope>
    <source>
        <tissue evidence="2">Callus</tissue>
    </source>
</reference>
<keyword evidence="1" id="KW-1133">Transmembrane helix</keyword>
<keyword evidence="1" id="KW-0812">Transmembrane</keyword>
<reference evidence="3" key="2">
    <citation type="submission" date="2018-02" db="UniProtKB">
        <authorList>
            <consortium name="EnsemblPlants"/>
        </authorList>
    </citation>
    <scope>IDENTIFICATION</scope>
    <source>
        <strain evidence="3">Williams 82</strain>
    </source>
</reference>
<gene>
    <name evidence="2" type="ORF">GLYMA_20G174700</name>
</gene>
<keyword evidence="1" id="KW-0472">Membrane</keyword>
<reference evidence="2 3" key="1">
    <citation type="journal article" date="2010" name="Nature">
        <title>Genome sequence of the palaeopolyploid soybean.</title>
        <authorList>
            <person name="Schmutz J."/>
            <person name="Cannon S.B."/>
            <person name="Schlueter J."/>
            <person name="Ma J."/>
            <person name="Mitros T."/>
            <person name="Nelson W."/>
            <person name="Hyten D.L."/>
            <person name="Song Q."/>
            <person name="Thelen J.J."/>
            <person name="Cheng J."/>
            <person name="Xu D."/>
            <person name="Hellsten U."/>
            <person name="May G.D."/>
            <person name="Yu Y."/>
            <person name="Sakurai T."/>
            <person name="Umezawa T."/>
            <person name="Bhattacharyya M.K."/>
            <person name="Sandhu D."/>
            <person name="Valliyodan B."/>
            <person name="Lindquist E."/>
            <person name="Peto M."/>
            <person name="Grant D."/>
            <person name="Shu S."/>
            <person name="Goodstein D."/>
            <person name="Barry K."/>
            <person name="Futrell-Griggs M."/>
            <person name="Abernathy B."/>
            <person name="Du J."/>
            <person name="Tian Z."/>
            <person name="Zhu L."/>
            <person name="Gill N."/>
            <person name="Joshi T."/>
            <person name="Libault M."/>
            <person name="Sethuraman A."/>
            <person name="Zhang X.-C."/>
            <person name="Shinozaki K."/>
            <person name="Nguyen H.T."/>
            <person name="Wing R.A."/>
            <person name="Cregan P."/>
            <person name="Specht J."/>
            <person name="Grimwood J."/>
            <person name="Rokhsar D."/>
            <person name="Stacey G."/>
            <person name="Shoemaker R.C."/>
            <person name="Jackson S.A."/>
        </authorList>
    </citation>
    <scope>NUCLEOTIDE SEQUENCE [LARGE SCALE GENOMIC DNA]</scope>
    <source>
        <strain evidence="3">cv. Williams 82</strain>
        <tissue evidence="2">Callus</tissue>
    </source>
</reference>
<dbReference type="Gramene" id="KRG91793">
    <property type="protein sequence ID" value="KRG91793"/>
    <property type="gene ID" value="GLYMA_20G174700"/>
</dbReference>
<accession>A0A0R0EMN5</accession>
<evidence type="ECO:0000313" key="2">
    <source>
        <dbReference type="EMBL" id="KRG91793.1"/>
    </source>
</evidence>
<proteinExistence type="predicted"/>
<evidence type="ECO:0000313" key="3">
    <source>
        <dbReference type="EnsemblPlants" id="KRG91793"/>
    </source>
</evidence>
<evidence type="ECO:0000256" key="1">
    <source>
        <dbReference type="SAM" id="Phobius"/>
    </source>
</evidence>
<feature type="transmembrane region" description="Helical" evidence="1">
    <location>
        <begin position="12"/>
        <end position="39"/>
    </location>
</feature>
<name>A0A0R0EMN5_SOYBN</name>
<dbReference type="EMBL" id="CM000853">
    <property type="protein sequence ID" value="KRG91793.1"/>
    <property type="molecule type" value="Genomic_DNA"/>
</dbReference>
<evidence type="ECO:0000313" key="4">
    <source>
        <dbReference type="Proteomes" id="UP000008827"/>
    </source>
</evidence>